<name>A0A0N9Q0Z1_9VIRU</name>
<protein>
    <submittedName>
        <fullName evidence="1">Uncharacterized protein</fullName>
    </submittedName>
</protein>
<accession>A0A0N9Q0Z1</accession>
<proteinExistence type="predicted"/>
<sequence length="132" mass="15068">MESLDELATLLNAMKEISNKNISKGRKLFEIINKESSSLCSDLENPEKAEKYLLQNVVELWGDSEEVVSSYKEFLEFLMGGEKPKNNFLMKAWKGDLYGKKGAPALRKLCKNLLETQSFLEQPYDDIVSQLL</sequence>
<organism evidence="1 2">
    <name type="scientific">Port-miou virus</name>
    <dbReference type="NCBI Taxonomy" id="1733873"/>
    <lineage>
        <taxon>Viruses</taxon>
        <taxon>Varidnaviria</taxon>
        <taxon>Bamfordvirae</taxon>
        <taxon>Nucleocytoviricota</taxon>
        <taxon>Megaviricetes</taxon>
        <taxon>Pimascovirales</taxon>
        <taxon>Pimascovirales incertae sedis</taxon>
        <taxon>Marseilleviridae</taxon>
        <taxon>Losannavirus</taxon>
        <taxon>Losannavirus lausannense</taxon>
        <taxon>Lausannevirus</taxon>
    </lineage>
</organism>
<dbReference type="EMBL" id="KT428292">
    <property type="protein sequence ID" value="ALH06894.1"/>
    <property type="molecule type" value="Genomic_DNA"/>
</dbReference>
<dbReference type="Proteomes" id="UP000319438">
    <property type="component" value="Segment"/>
</dbReference>
<gene>
    <name evidence="1" type="ORF">PMV_196</name>
</gene>
<evidence type="ECO:0000313" key="2">
    <source>
        <dbReference type="Proteomes" id="UP000319438"/>
    </source>
</evidence>
<reference evidence="1" key="1">
    <citation type="journal article" date="2015" name="Genome Announc.">
        <title>Complete Genome Sequence of a New Member of the Marseilleviridae Recovered from the Brackish Submarine Spring in the Cassis Port-Miou Calanque, France.</title>
        <authorList>
            <person name="Doutre G."/>
            <person name="Arfib B."/>
            <person name="Rochette P."/>
            <person name="Claverie J.M."/>
            <person name="Bonin P."/>
            <person name="Abergel C."/>
        </authorList>
    </citation>
    <scope>NUCLEOTIDE SEQUENCE [LARGE SCALE GENOMIC DNA]</scope>
    <source>
        <strain evidence="1">1</strain>
    </source>
</reference>
<evidence type="ECO:0000313" key="1">
    <source>
        <dbReference type="EMBL" id="ALH06894.1"/>
    </source>
</evidence>